<evidence type="ECO:0000256" key="4">
    <source>
        <dbReference type="ARBA" id="ARBA00022741"/>
    </source>
</evidence>
<evidence type="ECO:0000256" key="3">
    <source>
        <dbReference type="ARBA" id="ARBA00022723"/>
    </source>
</evidence>
<evidence type="ECO:0000259" key="9">
    <source>
        <dbReference type="Pfam" id="PF12804"/>
    </source>
</evidence>
<organism evidence="10 11">
    <name type="scientific">Denitrobaculum tricleocarpae</name>
    <dbReference type="NCBI Taxonomy" id="2591009"/>
    <lineage>
        <taxon>Bacteria</taxon>
        <taxon>Pseudomonadati</taxon>
        <taxon>Pseudomonadota</taxon>
        <taxon>Alphaproteobacteria</taxon>
        <taxon>Rhodospirillales</taxon>
        <taxon>Rhodospirillaceae</taxon>
        <taxon>Denitrobaculum</taxon>
    </lineage>
</organism>
<name>A0A545T3Y9_9PROT</name>
<dbReference type="GO" id="GO:0046872">
    <property type="term" value="F:metal ion binding"/>
    <property type="evidence" value="ECO:0007669"/>
    <property type="project" value="UniProtKB-KW"/>
</dbReference>
<evidence type="ECO:0000256" key="1">
    <source>
        <dbReference type="ARBA" id="ARBA00022490"/>
    </source>
</evidence>
<comment type="domain">
    <text evidence="8">The N-terminal domain determines nucleotide recognition and specific binding, while the C-terminal domain determines the specific binding to the target protein.</text>
</comment>
<comment type="caution">
    <text evidence="10">The sequence shown here is derived from an EMBL/GenBank/DDBJ whole genome shotgun (WGS) entry which is preliminary data.</text>
</comment>
<proteinExistence type="inferred from homology"/>
<comment type="similarity">
    <text evidence="8">Belongs to the MobA family.</text>
</comment>
<evidence type="ECO:0000313" key="10">
    <source>
        <dbReference type="EMBL" id="TQV71937.1"/>
    </source>
</evidence>
<feature type="binding site" evidence="8">
    <location>
        <begin position="19"/>
        <end position="21"/>
    </location>
    <ligand>
        <name>GTP</name>
        <dbReference type="ChEBI" id="CHEBI:37565"/>
    </ligand>
</feature>
<dbReference type="PANTHER" id="PTHR19136:SF81">
    <property type="entry name" value="MOLYBDENUM COFACTOR GUANYLYLTRANSFERASE"/>
    <property type="match status" value="1"/>
</dbReference>
<keyword evidence="10" id="KW-0548">Nucleotidyltransferase</keyword>
<dbReference type="InterPro" id="IPR025877">
    <property type="entry name" value="MobA-like_NTP_Trfase"/>
</dbReference>
<dbReference type="GO" id="GO:0005525">
    <property type="term" value="F:GTP binding"/>
    <property type="evidence" value="ECO:0007669"/>
    <property type="project" value="UniProtKB-UniRule"/>
</dbReference>
<evidence type="ECO:0000256" key="2">
    <source>
        <dbReference type="ARBA" id="ARBA00022679"/>
    </source>
</evidence>
<feature type="domain" description="MobA-like NTP transferase" evidence="9">
    <location>
        <begin position="16"/>
        <end position="172"/>
    </location>
</feature>
<dbReference type="AlphaFoldDB" id="A0A545T3Y9"/>
<keyword evidence="7 8" id="KW-0501">Molybdenum cofactor biosynthesis</keyword>
<reference evidence="10 11" key="1">
    <citation type="submission" date="2019-06" db="EMBL/GenBank/DDBJ databases">
        <title>Whole genome sequence for Rhodospirillaceae sp. R148.</title>
        <authorList>
            <person name="Wang G."/>
        </authorList>
    </citation>
    <scope>NUCLEOTIDE SEQUENCE [LARGE SCALE GENOMIC DNA]</scope>
    <source>
        <strain evidence="10 11">R148</strain>
    </source>
</reference>
<dbReference type="InterPro" id="IPR029044">
    <property type="entry name" value="Nucleotide-diphossugar_trans"/>
</dbReference>
<keyword evidence="6 8" id="KW-0342">GTP-binding</keyword>
<dbReference type="GO" id="GO:1902758">
    <property type="term" value="P:bis(molybdopterin guanine dinucleotide)molybdenum biosynthetic process"/>
    <property type="evidence" value="ECO:0007669"/>
    <property type="project" value="TreeGrafter"/>
</dbReference>
<dbReference type="CDD" id="cd02503">
    <property type="entry name" value="MobA"/>
    <property type="match status" value="1"/>
</dbReference>
<sequence>MTSPETLKQNVPAVAGVILAGGQSRRMGGGDKCLRPLGGRPILAQIIERAAPQVGPLVLNANGDPARFADYKLPVAADVIEGFAGPLAGILTGMDWVAAHAPKAEWMASFASDAPFFPRDMVPVMLAAAERAGANLVCAESNGRSHPVFGLWSMALREDLRQAVVEESLRKVDLWTARHKLVSVGFEPVETGAGALDPFFNTNRPDDLLEAETFAAAAL</sequence>
<dbReference type="InterPro" id="IPR013482">
    <property type="entry name" value="Molybde_CF_guanTrfase"/>
</dbReference>
<dbReference type="GO" id="GO:0005737">
    <property type="term" value="C:cytoplasm"/>
    <property type="evidence" value="ECO:0007669"/>
    <property type="project" value="UniProtKB-SubCell"/>
</dbReference>
<dbReference type="Gene3D" id="3.90.550.10">
    <property type="entry name" value="Spore Coat Polysaccharide Biosynthesis Protein SpsA, Chain A"/>
    <property type="match status" value="1"/>
</dbReference>
<keyword evidence="2 8" id="KW-0808">Transferase</keyword>
<dbReference type="PANTHER" id="PTHR19136">
    <property type="entry name" value="MOLYBDENUM COFACTOR GUANYLYLTRANSFERASE"/>
    <property type="match status" value="1"/>
</dbReference>
<accession>A0A545T3Y9</accession>
<feature type="binding site" evidence="8">
    <location>
        <position position="113"/>
    </location>
    <ligand>
        <name>Mg(2+)</name>
        <dbReference type="ChEBI" id="CHEBI:18420"/>
    </ligand>
</feature>
<dbReference type="RefSeq" id="WP_142899484.1">
    <property type="nucleotide sequence ID" value="NZ_ML660064.1"/>
</dbReference>
<comment type="function">
    <text evidence="8">Transfers a GMP moiety from GTP to Mo-molybdopterin (Mo-MPT) cofactor (Moco or molybdenum cofactor) to form Mo-molybdopterin guanine dinucleotide (Mo-MGD) cofactor.</text>
</comment>
<evidence type="ECO:0000256" key="5">
    <source>
        <dbReference type="ARBA" id="ARBA00022842"/>
    </source>
</evidence>
<dbReference type="Pfam" id="PF12804">
    <property type="entry name" value="NTP_transf_3"/>
    <property type="match status" value="1"/>
</dbReference>
<comment type="catalytic activity">
    <reaction evidence="8">
        <text>Mo-molybdopterin + GTP + H(+) = Mo-molybdopterin guanine dinucleotide + diphosphate</text>
        <dbReference type="Rhea" id="RHEA:34243"/>
        <dbReference type="ChEBI" id="CHEBI:15378"/>
        <dbReference type="ChEBI" id="CHEBI:33019"/>
        <dbReference type="ChEBI" id="CHEBI:37565"/>
        <dbReference type="ChEBI" id="CHEBI:71302"/>
        <dbReference type="ChEBI" id="CHEBI:71310"/>
        <dbReference type="EC" id="2.7.7.77"/>
    </reaction>
</comment>
<keyword evidence="11" id="KW-1185">Reference proteome</keyword>
<evidence type="ECO:0000256" key="6">
    <source>
        <dbReference type="ARBA" id="ARBA00023134"/>
    </source>
</evidence>
<keyword evidence="1 8" id="KW-0963">Cytoplasm</keyword>
<comment type="cofactor">
    <cofactor evidence="8">
        <name>Mg(2+)</name>
        <dbReference type="ChEBI" id="CHEBI:18420"/>
    </cofactor>
</comment>
<feature type="binding site" evidence="8">
    <location>
        <position position="113"/>
    </location>
    <ligand>
        <name>GTP</name>
        <dbReference type="ChEBI" id="CHEBI:37565"/>
    </ligand>
</feature>
<feature type="binding site" evidence="8">
    <location>
        <position position="32"/>
    </location>
    <ligand>
        <name>GTP</name>
        <dbReference type="ChEBI" id="CHEBI:37565"/>
    </ligand>
</feature>
<dbReference type="GO" id="GO:0061603">
    <property type="term" value="F:molybdenum cofactor guanylyltransferase activity"/>
    <property type="evidence" value="ECO:0007669"/>
    <property type="project" value="UniProtKB-EC"/>
</dbReference>
<protein>
    <recommendedName>
        <fullName evidence="8">Molybdenum cofactor guanylyltransferase</fullName>
        <shortName evidence="8">MoCo guanylyltransferase</shortName>
        <ecNumber evidence="8">2.7.7.77</ecNumber>
    </recommendedName>
    <alternativeName>
        <fullName evidence="8">GTP:molybdopterin guanylyltransferase</fullName>
    </alternativeName>
    <alternativeName>
        <fullName evidence="8">Mo-MPT guanylyltransferase</fullName>
    </alternativeName>
    <alternativeName>
        <fullName evidence="8">Molybdopterin guanylyltransferase</fullName>
    </alternativeName>
    <alternativeName>
        <fullName evidence="8">Molybdopterin-guanine dinucleotide synthase</fullName>
        <shortName evidence="8">MGD synthase</shortName>
    </alternativeName>
</protein>
<evidence type="ECO:0000313" key="11">
    <source>
        <dbReference type="Proteomes" id="UP000315252"/>
    </source>
</evidence>
<feature type="binding site" evidence="8">
    <location>
        <position position="60"/>
    </location>
    <ligand>
        <name>GTP</name>
        <dbReference type="ChEBI" id="CHEBI:37565"/>
    </ligand>
</feature>
<comment type="subunit">
    <text evidence="8">Monomer.</text>
</comment>
<evidence type="ECO:0000256" key="8">
    <source>
        <dbReference type="HAMAP-Rule" id="MF_00316"/>
    </source>
</evidence>
<dbReference type="HAMAP" id="MF_00316">
    <property type="entry name" value="MobA"/>
    <property type="match status" value="1"/>
</dbReference>
<keyword evidence="5 8" id="KW-0460">Magnesium</keyword>
<dbReference type="EC" id="2.7.7.77" evidence="8"/>
<comment type="subcellular location">
    <subcellularLocation>
        <location evidence="8">Cytoplasm</location>
    </subcellularLocation>
</comment>
<feature type="binding site" evidence="8">
    <location>
        <position position="78"/>
    </location>
    <ligand>
        <name>GTP</name>
        <dbReference type="ChEBI" id="CHEBI:37565"/>
    </ligand>
</feature>
<evidence type="ECO:0000256" key="7">
    <source>
        <dbReference type="ARBA" id="ARBA00023150"/>
    </source>
</evidence>
<dbReference type="Proteomes" id="UP000315252">
    <property type="component" value="Unassembled WGS sequence"/>
</dbReference>
<keyword evidence="3 8" id="KW-0479">Metal-binding</keyword>
<keyword evidence="4 8" id="KW-0547">Nucleotide-binding</keyword>
<gene>
    <name evidence="8 10" type="primary">mobA</name>
    <name evidence="10" type="ORF">FKG95_26545</name>
</gene>
<dbReference type="OrthoDB" id="9788394at2"/>
<dbReference type="NCBIfam" id="TIGR02665">
    <property type="entry name" value="molyb_mobA"/>
    <property type="match status" value="1"/>
</dbReference>
<dbReference type="EMBL" id="VHSH01000013">
    <property type="protein sequence ID" value="TQV71937.1"/>
    <property type="molecule type" value="Genomic_DNA"/>
</dbReference>
<dbReference type="SUPFAM" id="SSF53448">
    <property type="entry name" value="Nucleotide-diphospho-sugar transferases"/>
    <property type="match status" value="1"/>
</dbReference>